<dbReference type="InterPro" id="IPR027417">
    <property type="entry name" value="P-loop_NTPase"/>
</dbReference>
<dbReference type="InterPro" id="IPR025669">
    <property type="entry name" value="AAA_dom"/>
</dbReference>
<comment type="caution">
    <text evidence="2">The sequence shown here is derived from an EMBL/GenBank/DDBJ whole genome shotgun (WGS) entry which is preliminary data.</text>
</comment>
<feature type="domain" description="AAA" evidence="1">
    <location>
        <begin position="3"/>
        <end position="176"/>
    </location>
</feature>
<dbReference type="RefSeq" id="WP_307207319.1">
    <property type="nucleotide sequence ID" value="NZ_JAUSSU010000011.1"/>
</dbReference>
<dbReference type="InterPro" id="IPR050678">
    <property type="entry name" value="DNA_Partitioning_ATPase"/>
</dbReference>
<evidence type="ECO:0000259" key="1">
    <source>
        <dbReference type="Pfam" id="PF13614"/>
    </source>
</evidence>
<evidence type="ECO:0000313" key="2">
    <source>
        <dbReference type="EMBL" id="MDQ0115568.1"/>
    </source>
</evidence>
<dbReference type="Gene3D" id="3.40.50.300">
    <property type="entry name" value="P-loop containing nucleotide triphosphate hydrolases"/>
    <property type="match status" value="1"/>
</dbReference>
<dbReference type="PANTHER" id="PTHR13696:SF99">
    <property type="entry name" value="COBYRINIC ACID AC-DIAMIDE SYNTHASE"/>
    <property type="match status" value="1"/>
</dbReference>
<dbReference type="CDD" id="cd02042">
    <property type="entry name" value="ParAB_family"/>
    <property type="match status" value="1"/>
</dbReference>
<dbReference type="SUPFAM" id="SSF52540">
    <property type="entry name" value="P-loop containing nucleoside triphosphate hydrolases"/>
    <property type="match status" value="1"/>
</dbReference>
<sequence>MGRKLCVINQKGGVGKTTSVMNIGIGMKNAGKRVLLIDLDPQANLTSALGFQPQQLESTVYEWMKGETSFEDTALEYQGLYLIPSNVELSAADIELSQVTGRELLLKKAMDGVLDRFDCILIDCSPTLGLLALNALTAVHEVLVPIQPEYLPLEGVSYLMRTIELAQQRLNHDLKVGGVIVTRYDGRRNLHREVVDIIRTHFEDKLFNTFIRNNVALAEAPSYGKDIFTYKPDSNGAQDYEALCKEILMREVV</sequence>
<dbReference type="Proteomes" id="UP001229346">
    <property type="component" value="Unassembled WGS sequence"/>
</dbReference>
<reference evidence="2 3" key="1">
    <citation type="submission" date="2023-07" db="EMBL/GenBank/DDBJ databases">
        <title>Sorghum-associated microbial communities from plants grown in Nebraska, USA.</title>
        <authorList>
            <person name="Schachtman D."/>
        </authorList>
    </citation>
    <scope>NUCLEOTIDE SEQUENCE [LARGE SCALE GENOMIC DNA]</scope>
    <source>
        <strain evidence="2 3">CC482</strain>
    </source>
</reference>
<evidence type="ECO:0000313" key="3">
    <source>
        <dbReference type="Proteomes" id="UP001229346"/>
    </source>
</evidence>
<dbReference type="PIRSF" id="PIRSF009320">
    <property type="entry name" value="Nuc_binding_HP_1000"/>
    <property type="match status" value="1"/>
</dbReference>
<dbReference type="PANTHER" id="PTHR13696">
    <property type="entry name" value="P-LOOP CONTAINING NUCLEOSIDE TRIPHOSPHATE HYDROLASE"/>
    <property type="match status" value="1"/>
</dbReference>
<gene>
    <name evidence="2" type="ORF">J2T15_005035</name>
</gene>
<protein>
    <submittedName>
        <fullName evidence="2">Chromosome partitioning protein</fullName>
    </submittedName>
</protein>
<keyword evidence="3" id="KW-1185">Reference proteome</keyword>
<proteinExistence type="predicted"/>
<dbReference type="EMBL" id="JAUSSU010000011">
    <property type="protein sequence ID" value="MDQ0115568.1"/>
    <property type="molecule type" value="Genomic_DNA"/>
</dbReference>
<dbReference type="Pfam" id="PF13614">
    <property type="entry name" value="AAA_31"/>
    <property type="match status" value="1"/>
</dbReference>
<name>A0ABT9U982_PAEHA</name>
<organism evidence="2 3">
    <name type="scientific">Paenibacillus harenae</name>
    <dbReference type="NCBI Taxonomy" id="306543"/>
    <lineage>
        <taxon>Bacteria</taxon>
        <taxon>Bacillati</taxon>
        <taxon>Bacillota</taxon>
        <taxon>Bacilli</taxon>
        <taxon>Bacillales</taxon>
        <taxon>Paenibacillaceae</taxon>
        <taxon>Paenibacillus</taxon>
    </lineage>
</organism>
<accession>A0ABT9U982</accession>